<protein>
    <recommendedName>
        <fullName evidence="9">5'-nucleotidase SurE</fullName>
        <ecNumber evidence="9">3.1.3.5</ecNumber>
    </recommendedName>
    <alternativeName>
        <fullName evidence="9">Nucleoside 5'-monophosphate phosphohydrolase</fullName>
    </alternativeName>
</protein>
<evidence type="ECO:0000256" key="3">
    <source>
        <dbReference type="ARBA" id="ARBA00004496"/>
    </source>
</evidence>
<dbReference type="PANTHER" id="PTHR30457:SF12">
    <property type="entry name" value="5'_3'-NUCLEOTIDASE SURE"/>
    <property type="match status" value="1"/>
</dbReference>
<comment type="cofactor">
    <cofactor evidence="9">
        <name>a divalent metal cation</name>
        <dbReference type="ChEBI" id="CHEBI:60240"/>
    </cofactor>
    <text evidence="9">Binds 1 divalent metal cation per subunit.</text>
</comment>
<dbReference type="PANTHER" id="PTHR30457">
    <property type="entry name" value="5'-NUCLEOTIDASE SURE"/>
    <property type="match status" value="1"/>
</dbReference>
<gene>
    <name evidence="9" type="primary">surE</name>
    <name evidence="11" type="ORF">DCW38_01615</name>
</gene>
<feature type="domain" description="Survival protein SurE-like phosphatase/nucleotidase" evidence="10">
    <location>
        <begin position="5"/>
        <end position="185"/>
    </location>
</feature>
<keyword evidence="5 9" id="KW-0963">Cytoplasm</keyword>
<evidence type="ECO:0000256" key="5">
    <source>
        <dbReference type="ARBA" id="ARBA00022490"/>
    </source>
</evidence>
<dbReference type="InterPro" id="IPR030048">
    <property type="entry name" value="SurE"/>
</dbReference>
<evidence type="ECO:0000256" key="6">
    <source>
        <dbReference type="ARBA" id="ARBA00022723"/>
    </source>
</evidence>
<feature type="binding site" evidence="9">
    <location>
        <position position="10"/>
    </location>
    <ligand>
        <name>a divalent metal cation</name>
        <dbReference type="ChEBI" id="CHEBI:60240"/>
    </ligand>
</feature>
<evidence type="ECO:0000256" key="7">
    <source>
        <dbReference type="ARBA" id="ARBA00022741"/>
    </source>
</evidence>
<dbReference type="NCBIfam" id="NF001490">
    <property type="entry name" value="PRK00346.1-4"/>
    <property type="match status" value="1"/>
</dbReference>
<dbReference type="EC" id="3.1.3.5" evidence="9"/>
<dbReference type="HAMAP" id="MF_00060">
    <property type="entry name" value="SurE"/>
    <property type="match status" value="1"/>
</dbReference>
<keyword evidence="7 9" id="KW-0547">Nucleotide-binding</keyword>
<evidence type="ECO:0000256" key="8">
    <source>
        <dbReference type="ARBA" id="ARBA00022801"/>
    </source>
</evidence>
<keyword evidence="8 9" id="KW-0378">Hydrolase</keyword>
<comment type="subcellular location">
    <subcellularLocation>
        <location evidence="3 9">Cytoplasm</location>
    </subcellularLocation>
</comment>
<dbReference type="GO" id="GO:0004309">
    <property type="term" value="F:exopolyphosphatase activity"/>
    <property type="evidence" value="ECO:0007669"/>
    <property type="project" value="TreeGrafter"/>
</dbReference>
<dbReference type="NCBIfam" id="TIGR00087">
    <property type="entry name" value="surE"/>
    <property type="match status" value="1"/>
</dbReference>
<comment type="cofactor">
    <cofactor evidence="2">
        <name>Mg(2+)</name>
        <dbReference type="ChEBI" id="CHEBI:18420"/>
    </cofactor>
</comment>
<comment type="function">
    <text evidence="9">Nucleotidase that shows phosphatase activity on nucleoside 5'-monophosphates.</text>
</comment>
<evidence type="ECO:0000313" key="12">
    <source>
        <dbReference type="Proteomes" id="UP000264062"/>
    </source>
</evidence>
<keyword evidence="6 9" id="KW-0479">Metal-binding</keyword>
<dbReference type="GO" id="GO:0005737">
    <property type="term" value="C:cytoplasm"/>
    <property type="evidence" value="ECO:0007669"/>
    <property type="project" value="UniProtKB-SubCell"/>
</dbReference>
<comment type="caution">
    <text evidence="11">The sequence shown here is derived from an EMBL/GenBank/DDBJ whole genome shotgun (WGS) entry which is preliminary data.</text>
</comment>
<dbReference type="GO" id="GO:0046872">
    <property type="term" value="F:metal ion binding"/>
    <property type="evidence" value="ECO:0007669"/>
    <property type="project" value="UniProtKB-UniRule"/>
</dbReference>
<dbReference type="FunFam" id="3.40.1210.10:FF:000001">
    <property type="entry name" value="5'/3'-nucleotidase SurE"/>
    <property type="match status" value="1"/>
</dbReference>
<dbReference type="GO" id="GO:0000166">
    <property type="term" value="F:nucleotide binding"/>
    <property type="evidence" value="ECO:0007669"/>
    <property type="project" value="UniProtKB-KW"/>
</dbReference>
<evidence type="ECO:0000256" key="1">
    <source>
        <dbReference type="ARBA" id="ARBA00000815"/>
    </source>
</evidence>
<dbReference type="GO" id="GO:0008254">
    <property type="term" value="F:3'-nucleotidase activity"/>
    <property type="evidence" value="ECO:0007669"/>
    <property type="project" value="TreeGrafter"/>
</dbReference>
<comment type="similarity">
    <text evidence="4 9">Belongs to the SurE nucleotidase family.</text>
</comment>
<evidence type="ECO:0000313" key="11">
    <source>
        <dbReference type="EMBL" id="HAV91864.1"/>
    </source>
</evidence>
<proteinExistence type="inferred from homology"/>
<feature type="binding site" evidence="9">
    <location>
        <position position="94"/>
    </location>
    <ligand>
        <name>a divalent metal cation</name>
        <dbReference type="ChEBI" id="CHEBI:60240"/>
    </ligand>
</feature>
<dbReference type="NCBIfam" id="NF001489">
    <property type="entry name" value="PRK00346.1-3"/>
    <property type="match status" value="1"/>
</dbReference>
<organism evidence="11 12">
    <name type="scientific">candidate division WOR-3 bacterium</name>
    <dbReference type="NCBI Taxonomy" id="2052148"/>
    <lineage>
        <taxon>Bacteria</taxon>
        <taxon>Bacteria division WOR-3</taxon>
    </lineage>
</organism>
<reference evidence="11 12" key="1">
    <citation type="journal article" date="2018" name="Nat. Biotechnol.">
        <title>A standardized bacterial taxonomy based on genome phylogeny substantially revises the tree of life.</title>
        <authorList>
            <person name="Parks D.H."/>
            <person name="Chuvochina M."/>
            <person name="Waite D.W."/>
            <person name="Rinke C."/>
            <person name="Skarshewski A."/>
            <person name="Chaumeil P.A."/>
            <person name="Hugenholtz P."/>
        </authorList>
    </citation>
    <scope>NUCLEOTIDE SEQUENCE [LARGE SCALE GENOMIC DNA]</scope>
    <source>
        <strain evidence="11">UBA9956</strain>
    </source>
</reference>
<feature type="binding site" evidence="9">
    <location>
        <position position="42"/>
    </location>
    <ligand>
        <name>a divalent metal cation</name>
        <dbReference type="ChEBI" id="CHEBI:60240"/>
    </ligand>
</feature>
<dbReference type="Gene3D" id="3.40.1210.10">
    <property type="entry name" value="Survival protein SurE-like phosphatase/nucleotidase"/>
    <property type="match status" value="1"/>
</dbReference>
<dbReference type="InterPro" id="IPR036523">
    <property type="entry name" value="SurE-like_sf"/>
</dbReference>
<evidence type="ECO:0000259" key="10">
    <source>
        <dbReference type="Pfam" id="PF01975"/>
    </source>
</evidence>
<evidence type="ECO:0000256" key="9">
    <source>
        <dbReference type="HAMAP-Rule" id="MF_00060"/>
    </source>
</evidence>
<dbReference type="AlphaFoldDB" id="A0A350H8J8"/>
<dbReference type="Proteomes" id="UP000264062">
    <property type="component" value="Unassembled WGS sequence"/>
</dbReference>
<evidence type="ECO:0000256" key="2">
    <source>
        <dbReference type="ARBA" id="ARBA00001946"/>
    </source>
</evidence>
<dbReference type="InterPro" id="IPR002828">
    <property type="entry name" value="SurE-like_Pase/nucleotidase"/>
</dbReference>
<accession>A0A350H8J8</accession>
<evidence type="ECO:0000256" key="4">
    <source>
        <dbReference type="ARBA" id="ARBA00011062"/>
    </source>
</evidence>
<sequence length="253" mass="28234">MGLNILLSNDDGFEARGLRKLRDVLIRENHNVFIVAPDKNQSATSHSLTLTVPLRIKQVEKNEWMTTGTPTDCVLAATHGLVKQKMDLVISGINHGPNMGEDVLYSGTVAAAMEGVMMGIPSIAVSLSAFSNLDFNIADSVIPKLVSVAMEIKYKRMLLNVNIPNVDLNNLKGYKFTRLGSRVYTDTLITKTDPRGKKYYWIGGEHPSFKIKKGTDFQAIEKNYVSITPISVDITDYKNLEMLMKRRMKNVIL</sequence>
<name>A0A350H8J8_UNCW3</name>
<feature type="binding site" evidence="9">
    <location>
        <position position="11"/>
    </location>
    <ligand>
        <name>a divalent metal cation</name>
        <dbReference type="ChEBI" id="CHEBI:60240"/>
    </ligand>
</feature>
<dbReference type="GO" id="GO:0008253">
    <property type="term" value="F:5'-nucleotidase activity"/>
    <property type="evidence" value="ECO:0007669"/>
    <property type="project" value="UniProtKB-UniRule"/>
</dbReference>
<dbReference type="SUPFAM" id="SSF64167">
    <property type="entry name" value="SurE-like"/>
    <property type="match status" value="1"/>
</dbReference>
<comment type="catalytic activity">
    <reaction evidence="1 9">
        <text>a ribonucleoside 5'-phosphate + H2O = a ribonucleoside + phosphate</text>
        <dbReference type="Rhea" id="RHEA:12484"/>
        <dbReference type="ChEBI" id="CHEBI:15377"/>
        <dbReference type="ChEBI" id="CHEBI:18254"/>
        <dbReference type="ChEBI" id="CHEBI:43474"/>
        <dbReference type="ChEBI" id="CHEBI:58043"/>
        <dbReference type="EC" id="3.1.3.5"/>
    </reaction>
</comment>
<dbReference type="Pfam" id="PF01975">
    <property type="entry name" value="SurE"/>
    <property type="match status" value="1"/>
</dbReference>
<dbReference type="NCBIfam" id="NF001492">
    <property type="entry name" value="PRK00346.2-2"/>
    <property type="match status" value="1"/>
</dbReference>
<dbReference type="EMBL" id="DMZY01000051">
    <property type="protein sequence ID" value="HAV91864.1"/>
    <property type="molecule type" value="Genomic_DNA"/>
</dbReference>